<evidence type="ECO:0000313" key="4">
    <source>
        <dbReference type="Proteomes" id="UP000286415"/>
    </source>
</evidence>
<feature type="compositionally biased region" description="Low complexity" evidence="1">
    <location>
        <begin position="678"/>
        <end position="699"/>
    </location>
</feature>
<dbReference type="PANTHER" id="PTHR13179:SF8">
    <property type="entry name" value="GATOR COMPLEX PROTEIN DEPDC5"/>
    <property type="match status" value="1"/>
</dbReference>
<dbReference type="Pfam" id="PF19418">
    <property type="entry name" value="DEPDC5_CTD"/>
    <property type="match status" value="1"/>
</dbReference>
<dbReference type="GO" id="GO:1990130">
    <property type="term" value="C:GATOR1 complex"/>
    <property type="evidence" value="ECO:0007669"/>
    <property type="project" value="TreeGrafter"/>
</dbReference>
<dbReference type="OrthoDB" id="39497at2759"/>
<dbReference type="InterPro" id="IPR045838">
    <property type="entry name" value="DEPDC5_CTD"/>
</dbReference>
<evidence type="ECO:0000313" key="3">
    <source>
        <dbReference type="EMBL" id="KAG5446070.1"/>
    </source>
</evidence>
<proteinExistence type="predicted"/>
<name>A0A8T1MAB7_CLOSI</name>
<feature type="compositionally biased region" description="Polar residues" evidence="1">
    <location>
        <begin position="717"/>
        <end position="732"/>
    </location>
</feature>
<dbReference type="PANTHER" id="PTHR13179">
    <property type="entry name" value="DEP DOMAIN CONTAINING PROTEIN 5"/>
    <property type="match status" value="1"/>
</dbReference>
<feature type="region of interest" description="Disordered" evidence="1">
    <location>
        <begin position="242"/>
        <end position="331"/>
    </location>
</feature>
<evidence type="ECO:0000256" key="1">
    <source>
        <dbReference type="SAM" id="MobiDB-lite"/>
    </source>
</evidence>
<gene>
    <name evidence="3" type="ORF">CSKR_203372</name>
</gene>
<dbReference type="InterPro" id="IPR027244">
    <property type="entry name" value="IML1"/>
</dbReference>
<feature type="compositionally biased region" description="Polar residues" evidence="1">
    <location>
        <begin position="1443"/>
        <end position="1468"/>
    </location>
</feature>
<evidence type="ECO:0000259" key="2">
    <source>
        <dbReference type="Pfam" id="PF19418"/>
    </source>
</evidence>
<accession>A0A8T1MAB7</accession>
<reference evidence="3 4" key="2">
    <citation type="journal article" date="2021" name="Genomics">
        <title>High-quality reference genome for Clonorchis sinensis.</title>
        <authorList>
            <person name="Young N.D."/>
            <person name="Stroehlein A.J."/>
            <person name="Kinkar L."/>
            <person name="Wang T."/>
            <person name="Sohn W.M."/>
            <person name="Chang B.C.H."/>
            <person name="Kaur P."/>
            <person name="Weisz D."/>
            <person name="Dudchenko O."/>
            <person name="Aiden E.L."/>
            <person name="Korhonen P.K."/>
            <person name="Gasser R.B."/>
        </authorList>
    </citation>
    <scope>NUCLEOTIDE SEQUENCE [LARGE SCALE GENOMIC DNA]</scope>
    <source>
        <strain evidence="3">Cs-k2</strain>
    </source>
</reference>
<feature type="region of interest" description="Disordered" evidence="1">
    <location>
        <begin position="138"/>
        <end position="157"/>
    </location>
</feature>
<organism evidence="3 4">
    <name type="scientific">Clonorchis sinensis</name>
    <name type="common">Chinese liver fluke</name>
    <dbReference type="NCBI Taxonomy" id="79923"/>
    <lineage>
        <taxon>Eukaryota</taxon>
        <taxon>Metazoa</taxon>
        <taxon>Spiralia</taxon>
        <taxon>Lophotrochozoa</taxon>
        <taxon>Platyhelminthes</taxon>
        <taxon>Trematoda</taxon>
        <taxon>Digenea</taxon>
        <taxon>Opisthorchiida</taxon>
        <taxon>Opisthorchiata</taxon>
        <taxon>Opisthorchiidae</taxon>
        <taxon>Clonorchis</taxon>
    </lineage>
</organism>
<feature type="non-terminal residue" evidence="3">
    <location>
        <position position="1"/>
    </location>
</feature>
<dbReference type="EMBL" id="NIRI02000056">
    <property type="protein sequence ID" value="KAG5446070.1"/>
    <property type="molecule type" value="Genomic_DNA"/>
</dbReference>
<feature type="region of interest" description="Disordered" evidence="1">
    <location>
        <begin position="1441"/>
        <end position="1469"/>
    </location>
</feature>
<feature type="domain" description="DEPDC5 C-terminal" evidence="2">
    <location>
        <begin position="1125"/>
        <end position="1306"/>
    </location>
</feature>
<dbReference type="GO" id="GO:0005765">
    <property type="term" value="C:lysosomal membrane"/>
    <property type="evidence" value="ECO:0007669"/>
    <property type="project" value="TreeGrafter"/>
</dbReference>
<dbReference type="GO" id="GO:0005096">
    <property type="term" value="F:GTPase activator activity"/>
    <property type="evidence" value="ECO:0007669"/>
    <property type="project" value="InterPro"/>
</dbReference>
<feature type="compositionally biased region" description="Polar residues" evidence="1">
    <location>
        <begin position="285"/>
        <end position="308"/>
    </location>
</feature>
<dbReference type="GO" id="GO:0034198">
    <property type="term" value="P:cellular response to amino acid starvation"/>
    <property type="evidence" value="ECO:0007669"/>
    <property type="project" value="TreeGrafter"/>
</dbReference>
<feature type="compositionally biased region" description="Low complexity" evidence="1">
    <location>
        <begin position="249"/>
        <end position="265"/>
    </location>
</feature>
<dbReference type="GO" id="GO:0010508">
    <property type="term" value="P:positive regulation of autophagy"/>
    <property type="evidence" value="ECO:0007669"/>
    <property type="project" value="TreeGrafter"/>
</dbReference>
<dbReference type="Proteomes" id="UP000286415">
    <property type="component" value="Unassembled WGS sequence"/>
</dbReference>
<dbReference type="GO" id="GO:1904262">
    <property type="term" value="P:negative regulation of TORC1 signaling"/>
    <property type="evidence" value="ECO:0007669"/>
    <property type="project" value="TreeGrafter"/>
</dbReference>
<feature type="region of interest" description="Disordered" evidence="1">
    <location>
        <begin position="678"/>
        <end position="748"/>
    </location>
</feature>
<protein>
    <submittedName>
        <fullName evidence="3">Vacuolar membrane-associated protein iml1</fullName>
    </submittedName>
</protein>
<comment type="caution">
    <text evidence="3">The sequence shown here is derived from an EMBL/GenBank/DDBJ whole genome shotgun (WGS) entry which is preliminary data.</text>
</comment>
<sequence length="1558" mass="171474">SGHQIRRINLGQPINRTRVTPCVSSPSCGLDFAANMVCEQQSPVQFQLNSCSTAVARRKPPVYKIIYPQSTVNFMPSSKPTPSENAHFLSGRFTSSPETNESSKCLQSCADQNLFPSTTDHVLTAITTASAVARAVQNANRRPSRCSESDSSSVGDFDWERGLESLAPDSRCSAHRGSLSVEKSLIKSSTQPMIVKGQNTRHLSVVASLPSVREHQSELIKSGQLDRVCFMQAVHRNVVDSEARKKSLSSDADGSVSASSSVDSLITPGSAEFRPPGTTRHTRFSKTYSFTAQRPSSYVGSASDQASKTPALPGLHNQLTPSAPSYRRKSSSRPIRTGFRWSNTLGSGVRVSSTLFPVPASNNPFEAAGNPLSPTGTAGKRRWVLVRPPDEFGNPIPPHHIHLSVRSWDLPNPREAIESCSQVWAAYFNFLRERLGHSAPGGPPPSMDHMDSRTIAGLSSDHVGRSLKLPSGTFSKFSVNREEETWLKGNPLLDQTSSFGPSQWKSLFDPIQQCSVLNDPPHCSGGSLGQSCQLAGGSTLKCLIDTVRNVRNSTSRPPLFLSSEDRAQSDTRGAMLKNVLRLIGTDWKSLSNPALLPIATDYFPDNSSLKTEGYTLHDYRVVPVGVSAQEWESTHDFKREPGLSYCRRPMTVREVFYEMVLQRLGHGFQIYEESLTPSAPPVSSTVGSPGSPLSGTVTGVSPPSLLRTSAAKPVTTRCEQWSNRSIPGSSSLSRKHGVSLGQGRLGNRHRNVPEAPSIGVSPPATQSTQTCTTVAVRTLGIGLTLSSTGSSVRASSKHLARPGRTGCRTPFLTQPLLDRLMPAHKTSFKLSIGRLFHSISLVDDSITLTNYRFRQEDPLRMEYTYALRVPDSLTYLPLRTVFTNDTINGLNWSYLDNYLCTRGVSDSYVLLPSLKYWRSRFMMLPIYSNETRRLQDAVKERMNTNGPRVACDVYEDYRLMNHAKFCENFVHFIESINRIRRPPSSARKPARQILLDAGWIRHASGNPAHAFIYGCYIYTLLLPDTKLLSPTSTDASTTPFLEAVDVTGQSTPITPSQPHFAGLSNAASQTSINTCQNLGQTKGSDVGTNASVAPIPGSLTIQPTAFPEPFLPRATSGSTEWSADFQTDWAEVAFAHNACSSSRSPSHSTTDLNRCTLDTTVNHAFPSSFCPGGFLTYTNISTLCDVKSKTGYQELESVLYKSCLCDFDDPTPEGRTEWAHVLYTANFHPQCAFTIELQWLVASGARLTELVNHWHNRAGMSEFHFFPIPCHPFGHAGIFPDVDPLRCPLSIPLNVAPLLRYAAEMLPNRASSAGTLKDSPVLPPSWNGQSNYSAMVVASKLFVGYPSNQQLHLLRSFQHQLLNRFGFIRDTYDADQNPTDGTNFTMPAVTRNWTYVHCSGSIFVMIPVYRTESHIPNLPSEETSTNLTGCNTWMSAQPPPQCNPMNSSKSPQKMDSAFSTASAPQTGRGNAADNPEYYNACFVEQLNTGFFWVWNHMLPRKRRCYLTGDECFQDAMLADFRAFMTAEDDRLVHAFEVFIGNLNSPSDDDPNESFKKQD</sequence>
<keyword evidence="4" id="KW-1185">Reference proteome</keyword>
<reference evidence="3 4" key="1">
    <citation type="journal article" date="2018" name="Biotechnol. Adv.">
        <title>Improved genomic resources and new bioinformatic workflow for the carcinogenic parasite Clonorchis sinensis: Biotechnological implications.</title>
        <authorList>
            <person name="Wang D."/>
            <person name="Korhonen P.K."/>
            <person name="Gasser R.B."/>
            <person name="Young N.D."/>
        </authorList>
    </citation>
    <scope>NUCLEOTIDE SEQUENCE [LARGE SCALE GENOMIC DNA]</scope>
    <source>
        <strain evidence="3">Cs-k2</strain>
    </source>
</reference>